<evidence type="ECO:0000313" key="2">
    <source>
        <dbReference type="Proteomes" id="UP000239872"/>
    </source>
</evidence>
<organism evidence="1 2">
    <name type="scientific">Flavipsychrobacter stenotrophus</name>
    <dbReference type="NCBI Taxonomy" id="2077091"/>
    <lineage>
        <taxon>Bacteria</taxon>
        <taxon>Pseudomonadati</taxon>
        <taxon>Bacteroidota</taxon>
        <taxon>Chitinophagia</taxon>
        <taxon>Chitinophagales</taxon>
        <taxon>Chitinophagaceae</taxon>
        <taxon>Flavipsychrobacter</taxon>
    </lineage>
</organism>
<name>A0A2S7SUT6_9BACT</name>
<dbReference type="EMBL" id="PPSL01000003">
    <property type="protein sequence ID" value="PQJ10504.1"/>
    <property type="molecule type" value="Genomic_DNA"/>
</dbReference>
<evidence type="ECO:0000313" key="1">
    <source>
        <dbReference type="EMBL" id="PQJ10504.1"/>
    </source>
</evidence>
<keyword evidence="2" id="KW-1185">Reference proteome</keyword>
<proteinExistence type="predicted"/>
<reference evidence="1 2" key="1">
    <citation type="submission" date="2018-01" db="EMBL/GenBank/DDBJ databases">
        <title>A novel member of the phylum Bacteroidetes isolated from glacier ice.</title>
        <authorList>
            <person name="Liu Q."/>
            <person name="Xin Y.-H."/>
        </authorList>
    </citation>
    <scope>NUCLEOTIDE SEQUENCE [LARGE SCALE GENOMIC DNA]</scope>
    <source>
        <strain evidence="1 2">RB1R16</strain>
    </source>
</reference>
<dbReference type="AlphaFoldDB" id="A0A2S7SUT6"/>
<sequence>MGGYTLILSLQQQHIQLNISSIVSSAGSSSLTPFSNINDNKDITWVDSNKEFYYKGTRYDVVRKDMVNGILESQLC</sequence>
<protein>
    <submittedName>
        <fullName evidence="1">Uncharacterized protein</fullName>
    </submittedName>
</protein>
<gene>
    <name evidence="1" type="ORF">CJD36_011040</name>
</gene>
<dbReference type="Proteomes" id="UP000239872">
    <property type="component" value="Unassembled WGS sequence"/>
</dbReference>
<accession>A0A2S7SUT6</accession>
<comment type="caution">
    <text evidence="1">The sequence shown here is derived from an EMBL/GenBank/DDBJ whole genome shotgun (WGS) entry which is preliminary data.</text>
</comment>